<dbReference type="PROSITE" id="PS00332">
    <property type="entry name" value="SOD_CU_ZN_2"/>
    <property type="match status" value="1"/>
</dbReference>
<keyword evidence="5 9" id="KW-0560">Oxidoreductase</keyword>
<dbReference type="GO" id="GO:0004784">
    <property type="term" value="F:superoxide dismutase activity"/>
    <property type="evidence" value="ECO:0007669"/>
    <property type="project" value="UniProtKB-EC"/>
</dbReference>
<dbReference type="EC" id="1.15.1.1" evidence="9"/>
<sequence>MFSEILLISAIIGTVQVSNVECTNEVIKARAYIFEAVKGGNPSKTIGIIDLTQIGTLVKLNGTVSGLKPGVHGFHVHEKGDLGNGCISAGGHFNPHKMTHGAPDDSNRHVGDLGNVITSEHGETVISISDSVVALTGQHNVIGRAIVIHADPDDLGRGTSELSKTTGNAGARVACGVIGISDEVEVIPSTEPLPLLNVSTIAQGAGTGASASCGQLISIVWCKITCKYPVSERRCEIADHLGKEIQEIGKKKCSQKVSEKATLIAFANAIVVHVRAWSEGIYVCVHREKKAHGLVMVTCVGDYLHANAYASLVV</sequence>
<reference evidence="13" key="1">
    <citation type="journal article" date="2014" name="Nat. Genet.">
        <title>Genome of the human hookworm Necator americanus.</title>
        <authorList>
            <person name="Tang Y.T."/>
            <person name="Gao X."/>
            <person name="Rosa B.A."/>
            <person name="Abubucker S."/>
            <person name="Hallsworth-Pepin K."/>
            <person name="Martin J."/>
            <person name="Tyagi R."/>
            <person name="Heizer E."/>
            <person name="Zhang X."/>
            <person name="Bhonagiri-Palsikar V."/>
            <person name="Minx P."/>
            <person name="Warren W.C."/>
            <person name="Wang Q."/>
            <person name="Zhan B."/>
            <person name="Hotez P.J."/>
            <person name="Sternberg P.W."/>
            <person name="Dougall A."/>
            <person name="Gaze S.T."/>
            <person name="Mulvenna J."/>
            <person name="Sotillo J."/>
            <person name="Ranganathan S."/>
            <person name="Rabelo E.M."/>
            <person name="Wilson R.K."/>
            <person name="Felgner P.L."/>
            <person name="Bethony J."/>
            <person name="Hawdon J.M."/>
            <person name="Gasser R.B."/>
            <person name="Loukas A."/>
            <person name="Mitreva M."/>
        </authorList>
    </citation>
    <scope>NUCLEOTIDE SEQUENCE [LARGE SCALE GENOMIC DNA]</scope>
</reference>
<evidence type="ECO:0000256" key="4">
    <source>
        <dbReference type="ARBA" id="ARBA00022862"/>
    </source>
</evidence>
<feature type="chain" id="PRO_5004825454" description="Superoxide dismutase [Cu-Zn]" evidence="10">
    <location>
        <begin position="18"/>
        <end position="314"/>
    </location>
</feature>
<dbReference type="Gene3D" id="2.60.40.200">
    <property type="entry name" value="Superoxide dismutase, copper/zinc binding domain"/>
    <property type="match status" value="1"/>
</dbReference>
<evidence type="ECO:0000256" key="6">
    <source>
        <dbReference type="ARBA" id="ARBA00023008"/>
    </source>
</evidence>
<dbReference type="PANTHER" id="PTHR10003">
    <property type="entry name" value="SUPEROXIDE DISMUTASE CU-ZN -RELATED"/>
    <property type="match status" value="1"/>
</dbReference>
<dbReference type="InterPro" id="IPR036423">
    <property type="entry name" value="SOD-like_Cu/Zn_dom_sf"/>
</dbReference>
<evidence type="ECO:0000256" key="1">
    <source>
        <dbReference type="ARBA" id="ARBA00010457"/>
    </source>
</evidence>
<dbReference type="STRING" id="51031.W2TXB7"/>
<dbReference type="CDD" id="cd00305">
    <property type="entry name" value="Cu-Zn_Superoxide_Dismutase"/>
    <property type="match status" value="1"/>
</dbReference>
<dbReference type="AlphaFoldDB" id="W2TXB7"/>
<dbReference type="InterPro" id="IPR024134">
    <property type="entry name" value="SOD_Cu/Zn_/chaperone"/>
</dbReference>
<feature type="domain" description="Superoxide dismutase copper/zinc binding" evidence="11">
    <location>
        <begin position="47"/>
        <end position="178"/>
    </location>
</feature>
<evidence type="ECO:0000256" key="9">
    <source>
        <dbReference type="RuleBase" id="RU000393"/>
    </source>
</evidence>
<keyword evidence="6 9" id="KW-0186">Copper</keyword>
<keyword evidence="10" id="KW-0732">Signal</keyword>
<evidence type="ECO:0000256" key="3">
    <source>
        <dbReference type="ARBA" id="ARBA00022833"/>
    </source>
</evidence>
<keyword evidence="13" id="KW-1185">Reference proteome</keyword>
<dbReference type="OrthoDB" id="2015551at2759"/>
<dbReference type="InterPro" id="IPR001424">
    <property type="entry name" value="SOD_Cu_Zn_dom"/>
</dbReference>
<dbReference type="FunFam" id="2.60.40.200:FF:000003">
    <property type="entry name" value="Superoxide dismutase [Cu-Zn], chloroplastic"/>
    <property type="match status" value="1"/>
</dbReference>
<evidence type="ECO:0000313" key="13">
    <source>
        <dbReference type="Proteomes" id="UP000053676"/>
    </source>
</evidence>
<proteinExistence type="inferred from homology"/>
<dbReference type="Proteomes" id="UP000053676">
    <property type="component" value="Unassembled WGS sequence"/>
</dbReference>
<dbReference type="EMBL" id="KI657500">
    <property type="protein sequence ID" value="ETN86735.1"/>
    <property type="molecule type" value="Genomic_DNA"/>
</dbReference>
<accession>W2TXB7</accession>
<dbReference type="InterPro" id="IPR018152">
    <property type="entry name" value="SOD_Cu/Zn_BS"/>
</dbReference>
<comment type="function">
    <text evidence="9">Destroys radicals which are normally produced within the cells and which are toxic to biological systems.</text>
</comment>
<feature type="signal peptide" evidence="10">
    <location>
        <begin position="1"/>
        <end position="17"/>
    </location>
</feature>
<comment type="cofactor">
    <cofactor evidence="9">
        <name>Cu cation</name>
        <dbReference type="ChEBI" id="CHEBI:23378"/>
    </cofactor>
    <text evidence="9">Binds 1 copper ion per subunit.</text>
</comment>
<keyword evidence="4" id="KW-0049">Antioxidant</keyword>
<dbReference type="PROSITE" id="PS00087">
    <property type="entry name" value="SOD_CU_ZN_1"/>
    <property type="match status" value="1"/>
</dbReference>
<organism evidence="12 13">
    <name type="scientific">Necator americanus</name>
    <name type="common">Human hookworm</name>
    <dbReference type="NCBI Taxonomy" id="51031"/>
    <lineage>
        <taxon>Eukaryota</taxon>
        <taxon>Metazoa</taxon>
        <taxon>Ecdysozoa</taxon>
        <taxon>Nematoda</taxon>
        <taxon>Chromadorea</taxon>
        <taxon>Rhabditida</taxon>
        <taxon>Rhabditina</taxon>
        <taxon>Rhabditomorpha</taxon>
        <taxon>Strongyloidea</taxon>
        <taxon>Ancylostomatidae</taxon>
        <taxon>Bunostominae</taxon>
        <taxon>Necator</taxon>
    </lineage>
</organism>
<keyword evidence="3 9" id="KW-0862">Zinc</keyword>
<dbReference type="Pfam" id="PF00080">
    <property type="entry name" value="Sod_Cu"/>
    <property type="match status" value="1"/>
</dbReference>
<name>W2TXB7_NECAM</name>
<comment type="cofactor">
    <cofactor evidence="9">
        <name>Zn(2+)</name>
        <dbReference type="ChEBI" id="CHEBI:29105"/>
    </cofactor>
    <text evidence="9">Binds 1 zinc ion per subunit.</text>
</comment>
<evidence type="ECO:0000259" key="11">
    <source>
        <dbReference type="Pfam" id="PF00080"/>
    </source>
</evidence>
<dbReference type="GO" id="GO:0005507">
    <property type="term" value="F:copper ion binding"/>
    <property type="evidence" value="ECO:0007669"/>
    <property type="project" value="InterPro"/>
</dbReference>
<evidence type="ECO:0000256" key="5">
    <source>
        <dbReference type="ARBA" id="ARBA00023002"/>
    </source>
</evidence>
<keyword evidence="7" id="KW-1015">Disulfide bond</keyword>
<comment type="similarity">
    <text evidence="1 9">Belongs to the Cu-Zn superoxide dismutase family.</text>
</comment>
<dbReference type="PRINTS" id="PR00068">
    <property type="entry name" value="CUZNDISMTASE"/>
</dbReference>
<dbReference type="KEGG" id="nai:NECAME_16159"/>
<evidence type="ECO:0000313" key="12">
    <source>
        <dbReference type="EMBL" id="ETN86735.1"/>
    </source>
</evidence>
<evidence type="ECO:0000256" key="8">
    <source>
        <dbReference type="ARBA" id="ARBA00049204"/>
    </source>
</evidence>
<comment type="catalytic activity">
    <reaction evidence="8 9">
        <text>2 superoxide + 2 H(+) = H2O2 + O2</text>
        <dbReference type="Rhea" id="RHEA:20696"/>
        <dbReference type="ChEBI" id="CHEBI:15378"/>
        <dbReference type="ChEBI" id="CHEBI:15379"/>
        <dbReference type="ChEBI" id="CHEBI:16240"/>
        <dbReference type="ChEBI" id="CHEBI:18421"/>
        <dbReference type="EC" id="1.15.1.1"/>
    </reaction>
</comment>
<protein>
    <recommendedName>
        <fullName evidence="9">Superoxide dismutase [Cu-Zn]</fullName>
        <ecNumber evidence="9">1.15.1.1</ecNumber>
    </recommendedName>
</protein>
<evidence type="ECO:0000256" key="2">
    <source>
        <dbReference type="ARBA" id="ARBA00022723"/>
    </source>
</evidence>
<evidence type="ECO:0000256" key="7">
    <source>
        <dbReference type="ARBA" id="ARBA00023157"/>
    </source>
</evidence>
<keyword evidence="2 9" id="KW-0479">Metal-binding</keyword>
<gene>
    <name evidence="12" type="ORF">NECAME_16159</name>
</gene>
<evidence type="ECO:0000256" key="10">
    <source>
        <dbReference type="SAM" id="SignalP"/>
    </source>
</evidence>
<dbReference type="SUPFAM" id="SSF49329">
    <property type="entry name" value="Cu,Zn superoxide dismutase-like"/>
    <property type="match status" value="1"/>
</dbReference>